<dbReference type="InterPro" id="IPR008906">
    <property type="entry name" value="HATC_C_dom"/>
</dbReference>
<dbReference type="InterPro" id="IPR027887">
    <property type="entry name" value="DUF4464"/>
</dbReference>
<dbReference type="InterPro" id="IPR012337">
    <property type="entry name" value="RNaseH-like_sf"/>
</dbReference>
<protein>
    <recommendedName>
        <fullName evidence="3">HAT C-terminal dimerisation domain-containing protein</fullName>
    </recommendedName>
</protein>
<dbReference type="InterPro" id="IPR008996">
    <property type="entry name" value="IL1/FGF"/>
</dbReference>
<gene>
    <name evidence="4" type="ORF">F7725_013237</name>
</gene>
<dbReference type="Proteomes" id="UP000518266">
    <property type="component" value="Unassembled WGS sequence"/>
</dbReference>
<evidence type="ECO:0000256" key="2">
    <source>
        <dbReference type="SAM" id="MobiDB-lite"/>
    </source>
</evidence>
<sequence length="1100" mass="125405">MIVNLKASVDGATPEFLFLELVELESQRAKDIEEALLNCLDTAGFTEEWLQKNWVSFVSDGASVMLGKNSGVATRLTARYPNLFTWHCMNHRLELAVSDAVDEVQAVNHFKVFLEKIHNLYSQSNKNSRELLEAAQEVGSQVLKIGRVLSTRWVASSFRSVKAVWTSYEALNRHFENAAGDQTRSSKERQTYRGLARRMQSKEFLCDLGLMFDALSELANLSQQLQAHSVTLLRADHLLKRTIRVLASFKDTQGEKLEEALTAQALGHLGSVPLESNAKLTPINAKQFLQSLINNLEKRLSFDGEMLHDLSVLDTGNWPSTPGIRHGEAQVKRLCRRFNLGEEQAVNGMRDFLEHPDSEPESLKPLIQCMKTIPCSTAECERGFSLMNNICTDKRSTLLLSNVSNLMMISINGPPVTLFEPRKYVTTWLRSHRSATQARRQCTPQMPEYKHIWKALTTPAPAAGGNAQERCTRVCARFAVPRPQERHQKCSEWHSECLLFGRMNVPLYLLTVAHLICAAAGAEHVSLERQLLEEGISSGRRTCRLYCRVGIGFHLQIHPDGRVNGSHEPNQLSVLELFAVSQGVICIKGVTENSYNTYASLIHRNHRTGRDWFVALNKRGKAKMGSSPRVKSQHVSTHFLPRVDLHDKSERGFTITERSKERRKTPPPLPPKPPLAKAVLPRIPTRRTQQPHNTEHVKMEYSTAARVNDSVTQFKVYEDYLDSKSRELARKLVEHGHKGTVLSREEFEEKKAAAQAAKSNTFYSRSQPMTLASAGKELKDNFLKALAEREEANRSGKMTPPDASPNSADSRNFKGILEACEDFRSIQEAKREWIDLKVLVHRHFRHLQSQVLWQRLLQGAIGRPEQFPHMQMIVEILLVFPMSTSCCERGFSCMKRIKSDWRGSLSNQMLNSLLRISLHGPEVEDYNAEQAVEKWWQSDLRGNSRGDSRGDWRRTRRDSRGTERDSRGDLRGTREGLEELERDSRGDLREGLERELERGLERGLERDSRGNSRGTREGTREETREGLERGLERRLEKTREGLERDSREDSRGNSREDSRRDLRGNSRGDSRDYAHRLKTQDFEPYFSGKMRLMPGRSDLW</sequence>
<dbReference type="Gene3D" id="2.80.10.50">
    <property type="match status" value="2"/>
</dbReference>
<dbReference type="OrthoDB" id="8909466at2759"/>
<dbReference type="SUPFAM" id="SSF53098">
    <property type="entry name" value="Ribonuclease H-like"/>
    <property type="match status" value="1"/>
</dbReference>
<dbReference type="AlphaFoldDB" id="A0A7J5YPX6"/>
<dbReference type="GO" id="GO:0046983">
    <property type="term" value="F:protein dimerization activity"/>
    <property type="evidence" value="ECO:0007669"/>
    <property type="project" value="InterPro"/>
</dbReference>
<name>A0A7J5YPX6_DISMA</name>
<evidence type="ECO:0000259" key="3">
    <source>
        <dbReference type="Pfam" id="PF05699"/>
    </source>
</evidence>
<evidence type="ECO:0000313" key="4">
    <source>
        <dbReference type="EMBL" id="KAF3851465.1"/>
    </source>
</evidence>
<feature type="region of interest" description="Disordered" evidence="2">
    <location>
        <begin position="790"/>
        <end position="810"/>
    </location>
</feature>
<evidence type="ECO:0000313" key="5">
    <source>
        <dbReference type="Proteomes" id="UP000518266"/>
    </source>
</evidence>
<dbReference type="Pfam" id="PF14713">
    <property type="entry name" value="DUF4464"/>
    <property type="match status" value="1"/>
</dbReference>
<keyword evidence="5" id="KW-1185">Reference proteome</keyword>
<dbReference type="PANTHER" id="PTHR46880:SF8">
    <property type="entry name" value="E3 SUMO-PROTEIN LIGASE KIAA1586"/>
    <property type="match status" value="1"/>
</dbReference>
<proteinExistence type="inferred from homology"/>
<comment type="caution">
    <text evidence="4">The sequence shown here is derived from an EMBL/GenBank/DDBJ whole genome shotgun (WGS) entry which is preliminary data.</text>
</comment>
<dbReference type="InterPro" id="IPR002209">
    <property type="entry name" value="Fibroblast_GF_fam"/>
</dbReference>
<dbReference type="Pfam" id="PF05699">
    <property type="entry name" value="Dimer_Tnp_hAT"/>
    <property type="match status" value="1"/>
</dbReference>
<feature type="region of interest" description="Disordered" evidence="2">
    <location>
        <begin position="650"/>
        <end position="693"/>
    </location>
</feature>
<organism evidence="4 5">
    <name type="scientific">Dissostichus mawsoni</name>
    <name type="common">Antarctic cod</name>
    <dbReference type="NCBI Taxonomy" id="36200"/>
    <lineage>
        <taxon>Eukaryota</taxon>
        <taxon>Metazoa</taxon>
        <taxon>Chordata</taxon>
        <taxon>Craniata</taxon>
        <taxon>Vertebrata</taxon>
        <taxon>Euteleostomi</taxon>
        <taxon>Actinopterygii</taxon>
        <taxon>Neopterygii</taxon>
        <taxon>Teleostei</taxon>
        <taxon>Neoteleostei</taxon>
        <taxon>Acanthomorphata</taxon>
        <taxon>Eupercaria</taxon>
        <taxon>Perciformes</taxon>
        <taxon>Notothenioidei</taxon>
        <taxon>Nototheniidae</taxon>
        <taxon>Dissostichus</taxon>
    </lineage>
</organism>
<comment type="similarity">
    <text evidence="1">Belongs to the heparin-binding growth factors family.</text>
</comment>
<dbReference type="PANTHER" id="PTHR46880">
    <property type="entry name" value="RAS-ASSOCIATING DOMAIN-CONTAINING PROTEIN"/>
    <property type="match status" value="1"/>
</dbReference>
<feature type="region of interest" description="Disordered" evidence="2">
    <location>
        <begin position="941"/>
        <end position="1079"/>
    </location>
</feature>
<dbReference type="EMBL" id="JAAKFY010000010">
    <property type="protein sequence ID" value="KAF3851465.1"/>
    <property type="molecule type" value="Genomic_DNA"/>
</dbReference>
<dbReference type="SUPFAM" id="SSF50353">
    <property type="entry name" value="Cytokine"/>
    <property type="match status" value="1"/>
</dbReference>
<feature type="compositionally biased region" description="Basic and acidic residues" evidence="2">
    <location>
        <begin position="942"/>
        <end position="1079"/>
    </location>
</feature>
<reference evidence="4 5" key="1">
    <citation type="submission" date="2020-03" db="EMBL/GenBank/DDBJ databases">
        <title>Dissostichus mawsoni Genome sequencing and assembly.</title>
        <authorList>
            <person name="Park H."/>
        </authorList>
    </citation>
    <scope>NUCLEOTIDE SEQUENCE [LARGE SCALE GENOMIC DNA]</scope>
    <source>
        <strain evidence="4">DM0001</strain>
        <tissue evidence="4">Muscle</tissue>
    </source>
</reference>
<dbReference type="GO" id="GO:0008083">
    <property type="term" value="F:growth factor activity"/>
    <property type="evidence" value="ECO:0007669"/>
    <property type="project" value="InterPro"/>
</dbReference>
<dbReference type="SMART" id="SM00442">
    <property type="entry name" value="FGF"/>
    <property type="match status" value="1"/>
</dbReference>
<accession>A0A7J5YPX6</accession>
<dbReference type="Pfam" id="PF00167">
    <property type="entry name" value="FGF"/>
    <property type="match status" value="1"/>
</dbReference>
<feature type="domain" description="HAT C-terminal dimerisation" evidence="3">
    <location>
        <begin position="372"/>
        <end position="409"/>
    </location>
</feature>
<evidence type="ECO:0000256" key="1">
    <source>
        <dbReference type="ARBA" id="ARBA00007936"/>
    </source>
</evidence>